<dbReference type="PANTHER" id="PTHR42709">
    <property type="entry name" value="ALKALINE PHOSPHATASE LIKE PROTEIN"/>
    <property type="match status" value="1"/>
</dbReference>
<feature type="transmembrane region" description="Helical" evidence="2">
    <location>
        <begin position="62"/>
        <end position="83"/>
    </location>
</feature>
<dbReference type="eggNOG" id="COG1238">
    <property type="taxonomic scope" value="Bacteria"/>
</dbReference>
<feature type="domain" description="VTT" evidence="3">
    <location>
        <begin position="58"/>
        <end position="158"/>
    </location>
</feature>
<evidence type="ECO:0000256" key="2">
    <source>
        <dbReference type="SAM" id="Phobius"/>
    </source>
</evidence>
<gene>
    <name evidence="4" type="ORF">ALO_06275</name>
</gene>
<name>F7NGR7_9FIRM</name>
<comment type="caution">
    <text evidence="4">The sequence shown here is derived from an EMBL/GenBank/DDBJ whole genome shotgun (WGS) entry which is preliminary data.</text>
</comment>
<dbReference type="InterPro" id="IPR032816">
    <property type="entry name" value="VTT_dom"/>
</dbReference>
<feature type="transmembrane region" description="Helical" evidence="2">
    <location>
        <begin position="29"/>
        <end position="50"/>
    </location>
</feature>
<feature type="transmembrane region" description="Helical" evidence="2">
    <location>
        <begin position="179"/>
        <end position="198"/>
    </location>
</feature>
<dbReference type="Pfam" id="PF09335">
    <property type="entry name" value="VTT_dom"/>
    <property type="match status" value="1"/>
</dbReference>
<protein>
    <recommendedName>
        <fullName evidence="3">VTT domain-containing protein</fullName>
    </recommendedName>
</protein>
<dbReference type="Proteomes" id="UP000003240">
    <property type="component" value="Unassembled WGS sequence"/>
</dbReference>
<dbReference type="GO" id="GO:0005886">
    <property type="term" value="C:plasma membrane"/>
    <property type="evidence" value="ECO:0007669"/>
    <property type="project" value="TreeGrafter"/>
</dbReference>
<evidence type="ECO:0000313" key="5">
    <source>
        <dbReference type="Proteomes" id="UP000003240"/>
    </source>
</evidence>
<accession>F7NGR7</accession>
<dbReference type="EMBL" id="AFGF01000049">
    <property type="protein sequence ID" value="EGO64871.1"/>
    <property type="molecule type" value="Genomic_DNA"/>
</dbReference>
<evidence type="ECO:0000256" key="1">
    <source>
        <dbReference type="ARBA" id="ARBA00010792"/>
    </source>
</evidence>
<dbReference type="OrthoDB" id="9810270at2"/>
<comment type="similarity">
    <text evidence="1">Belongs to the DedA family.</text>
</comment>
<evidence type="ECO:0000313" key="4">
    <source>
        <dbReference type="EMBL" id="EGO64871.1"/>
    </source>
</evidence>
<dbReference type="PANTHER" id="PTHR42709:SF11">
    <property type="entry name" value="DEDA FAMILY PROTEIN"/>
    <property type="match status" value="1"/>
</dbReference>
<sequence length="211" mass="23316">MRALGEKTTKGEEADLLEYLLTFCRENGVWGLFILAFADSFISPVMPDILMIPLCIANPSGAVYYGLVATAASVMGGFIGYLIGHKLGPLCITKYIPEQHWTRIQNLIEKHGAWAVFWGAIAPIPYKFVSISAGVLNLNLRLFLFVTLLGRSKRFLLEGILIYFFGPALVETAQRYLDGNLILTGGLIMTIVISYYSFKLFFTGNKTNGAS</sequence>
<feature type="transmembrane region" description="Helical" evidence="2">
    <location>
        <begin position="155"/>
        <end position="173"/>
    </location>
</feature>
<keyword evidence="2" id="KW-0812">Transmembrane</keyword>
<evidence type="ECO:0000259" key="3">
    <source>
        <dbReference type="Pfam" id="PF09335"/>
    </source>
</evidence>
<keyword evidence="5" id="KW-1185">Reference proteome</keyword>
<reference evidence="4 5" key="1">
    <citation type="journal article" date="2011" name="EMBO J.">
        <title>Structural diversity of bacterial flagellar motors.</title>
        <authorList>
            <person name="Chen S."/>
            <person name="Beeby M."/>
            <person name="Murphy G.E."/>
            <person name="Leadbetter J.R."/>
            <person name="Hendrixson D.R."/>
            <person name="Briegel A."/>
            <person name="Li Z."/>
            <person name="Shi J."/>
            <person name="Tocheva E.I."/>
            <person name="Muller A."/>
            <person name="Dobro M.J."/>
            <person name="Jensen G.J."/>
        </authorList>
    </citation>
    <scope>NUCLEOTIDE SEQUENCE [LARGE SCALE GENOMIC DNA]</scope>
    <source>
        <strain evidence="4 5">DSM 6540</strain>
    </source>
</reference>
<keyword evidence="2" id="KW-1133">Transmembrane helix</keyword>
<organism evidence="4 5">
    <name type="scientific">Acetonema longum DSM 6540</name>
    <dbReference type="NCBI Taxonomy" id="1009370"/>
    <lineage>
        <taxon>Bacteria</taxon>
        <taxon>Bacillati</taxon>
        <taxon>Bacillota</taxon>
        <taxon>Negativicutes</taxon>
        <taxon>Acetonemataceae</taxon>
        <taxon>Acetonema</taxon>
    </lineage>
</organism>
<dbReference type="AlphaFoldDB" id="F7NGR7"/>
<dbReference type="InterPro" id="IPR051311">
    <property type="entry name" value="DedA_domain"/>
</dbReference>
<keyword evidence="2" id="KW-0472">Membrane</keyword>
<proteinExistence type="inferred from homology"/>